<evidence type="ECO:0000313" key="8">
    <source>
        <dbReference type="EMBL" id="MFD1054170.1"/>
    </source>
</evidence>
<dbReference type="RefSeq" id="WP_386052075.1">
    <property type="nucleotide sequence ID" value="NZ_JBHTKH010000004.1"/>
</dbReference>
<evidence type="ECO:0000256" key="2">
    <source>
        <dbReference type="ARBA" id="ARBA00009399"/>
    </source>
</evidence>
<organism evidence="8 9">
    <name type="scientific">Terrabacter terrigena</name>
    <dbReference type="NCBI Taxonomy" id="574718"/>
    <lineage>
        <taxon>Bacteria</taxon>
        <taxon>Bacillati</taxon>
        <taxon>Actinomycetota</taxon>
        <taxon>Actinomycetes</taxon>
        <taxon>Micrococcales</taxon>
        <taxon>Intrasporangiaceae</taxon>
        <taxon>Terrabacter</taxon>
    </lineage>
</organism>
<feature type="transmembrane region" description="Helical" evidence="6">
    <location>
        <begin position="120"/>
        <end position="140"/>
    </location>
</feature>
<dbReference type="PANTHER" id="PTHR38459">
    <property type="entry name" value="PROPHAGE BACTOPRENOL-LINKED GLUCOSE TRANSLOCASE HOMOLOG"/>
    <property type="match status" value="1"/>
</dbReference>
<dbReference type="EMBL" id="JBHTKH010000004">
    <property type="protein sequence ID" value="MFD1054170.1"/>
    <property type="molecule type" value="Genomic_DNA"/>
</dbReference>
<comment type="similarity">
    <text evidence="2">Belongs to the GtrA family.</text>
</comment>
<dbReference type="InterPro" id="IPR051401">
    <property type="entry name" value="GtrA_CellWall_Glycosyl"/>
</dbReference>
<feature type="transmembrane region" description="Helical" evidence="6">
    <location>
        <begin position="92"/>
        <end position="114"/>
    </location>
</feature>
<keyword evidence="4 6" id="KW-1133">Transmembrane helix</keyword>
<comment type="caution">
    <text evidence="8">The sequence shown here is derived from an EMBL/GenBank/DDBJ whole genome shotgun (WGS) entry which is preliminary data.</text>
</comment>
<evidence type="ECO:0000256" key="3">
    <source>
        <dbReference type="ARBA" id="ARBA00022692"/>
    </source>
</evidence>
<accession>A0ABW3MXK0</accession>
<evidence type="ECO:0000256" key="1">
    <source>
        <dbReference type="ARBA" id="ARBA00004141"/>
    </source>
</evidence>
<evidence type="ECO:0000259" key="7">
    <source>
        <dbReference type="Pfam" id="PF04138"/>
    </source>
</evidence>
<evidence type="ECO:0000256" key="6">
    <source>
        <dbReference type="SAM" id="Phobius"/>
    </source>
</evidence>
<keyword evidence="3 6" id="KW-0812">Transmembrane</keyword>
<comment type="subcellular location">
    <subcellularLocation>
        <location evidence="1">Membrane</location>
        <topology evidence="1">Multi-pass membrane protein</topology>
    </subcellularLocation>
</comment>
<sequence>MTDIRTGEVTRVAPPVARIRLSRQVIRFAGVGALSTVLHLGLFAGLEHAGLGSQLANGLALVVATVFNTAVNRAWTFGVTGRERMVSHHGQALVIFAITYAATSLALAVLGRVAPESGTAVQTAVVAVANVLSTAVRFVAMKRWIFRPTEAPSTDA</sequence>
<evidence type="ECO:0000313" key="9">
    <source>
        <dbReference type="Proteomes" id="UP001597046"/>
    </source>
</evidence>
<feature type="domain" description="GtrA/DPMS transmembrane" evidence="7">
    <location>
        <begin position="27"/>
        <end position="146"/>
    </location>
</feature>
<keyword evidence="5 6" id="KW-0472">Membrane</keyword>
<evidence type="ECO:0000256" key="4">
    <source>
        <dbReference type="ARBA" id="ARBA00022989"/>
    </source>
</evidence>
<gene>
    <name evidence="8" type="ORF">ACFQ2V_07625</name>
</gene>
<proteinExistence type="inferred from homology"/>
<dbReference type="InterPro" id="IPR007267">
    <property type="entry name" value="GtrA_DPMS_TM"/>
</dbReference>
<dbReference type="Proteomes" id="UP001597046">
    <property type="component" value="Unassembled WGS sequence"/>
</dbReference>
<feature type="transmembrane region" description="Helical" evidence="6">
    <location>
        <begin position="51"/>
        <end position="71"/>
    </location>
</feature>
<keyword evidence="9" id="KW-1185">Reference proteome</keyword>
<reference evidence="9" key="1">
    <citation type="journal article" date="2019" name="Int. J. Syst. Evol. Microbiol.">
        <title>The Global Catalogue of Microorganisms (GCM) 10K type strain sequencing project: providing services to taxonomists for standard genome sequencing and annotation.</title>
        <authorList>
            <consortium name="The Broad Institute Genomics Platform"/>
            <consortium name="The Broad Institute Genome Sequencing Center for Infectious Disease"/>
            <person name="Wu L."/>
            <person name="Ma J."/>
        </authorList>
    </citation>
    <scope>NUCLEOTIDE SEQUENCE [LARGE SCALE GENOMIC DNA]</scope>
    <source>
        <strain evidence="9">CCUG 57508</strain>
    </source>
</reference>
<dbReference type="PANTHER" id="PTHR38459:SF1">
    <property type="entry name" value="PROPHAGE BACTOPRENOL-LINKED GLUCOSE TRANSLOCASE HOMOLOG"/>
    <property type="match status" value="1"/>
</dbReference>
<protein>
    <submittedName>
        <fullName evidence="8">GtrA family protein</fullName>
    </submittedName>
</protein>
<dbReference type="Pfam" id="PF04138">
    <property type="entry name" value="GtrA_DPMS_TM"/>
    <property type="match status" value="1"/>
</dbReference>
<name>A0ABW3MXK0_9MICO</name>
<evidence type="ECO:0000256" key="5">
    <source>
        <dbReference type="ARBA" id="ARBA00023136"/>
    </source>
</evidence>
<feature type="transmembrane region" description="Helical" evidence="6">
    <location>
        <begin position="25"/>
        <end position="45"/>
    </location>
</feature>